<dbReference type="OrthoDB" id="6711779at2"/>
<dbReference type="RefSeq" id="WP_066893617.1">
    <property type="nucleotide sequence ID" value="NZ_LZDN01000039.1"/>
</dbReference>
<protein>
    <recommendedName>
        <fullName evidence="3">SCP2 domain-containing protein</fullName>
    </recommendedName>
</protein>
<evidence type="ECO:0000313" key="2">
    <source>
        <dbReference type="Proteomes" id="UP000092671"/>
    </source>
</evidence>
<dbReference type="AlphaFoldDB" id="A0A1B8PI89"/>
<dbReference type="Gene3D" id="3.30.1050.10">
    <property type="entry name" value="SCP2 sterol-binding domain"/>
    <property type="match status" value="1"/>
</dbReference>
<dbReference type="EMBL" id="LZDN01000039">
    <property type="protein sequence ID" value="OBX49420.1"/>
    <property type="molecule type" value="Genomic_DNA"/>
</dbReference>
<accession>A0A1B8PI89</accession>
<sequence length="174" mass="19194">MPTLPIINVKTDPLDALLYGLGLRLSSLAKGDNESYHNLVKDKELAIQFKRGDDVARYYRFVDGHFGQASGTARHADLTIEFKDSMTGVQLLTKGDMTDFMSAVQDGDVVILGDHKLILWFASVAKQGASLPEPYANYVEQAKPYIEQARPYLDKAGDFANKIFGTSFGQSGKK</sequence>
<organism evidence="1 2">
    <name type="scientific">Moraxella nonliquefaciens</name>
    <dbReference type="NCBI Taxonomy" id="478"/>
    <lineage>
        <taxon>Bacteria</taxon>
        <taxon>Pseudomonadati</taxon>
        <taxon>Pseudomonadota</taxon>
        <taxon>Gammaproteobacteria</taxon>
        <taxon>Moraxellales</taxon>
        <taxon>Moraxellaceae</taxon>
        <taxon>Moraxella</taxon>
    </lineage>
</organism>
<evidence type="ECO:0008006" key="3">
    <source>
        <dbReference type="Google" id="ProtNLM"/>
    </source>
</evidence>
<name>A0A1B8PI89_MORNO</name>
<evidence type="ECO:0000313" key="1">
    <source>
        <dbReference type="EMBL" id="OBX49420.1"/>
    </source>
</evidence>
<dbReference type="Proteomes" id="UP000092671">
    <property type="component" value="Unassembled WGS sequence"/>
</dbReference>
<proteinExistence type="predicted"/>
<dbReference type="InterPro" id="IPR036527">
    <property type="entry name" value="SCP2_sterol-bd_dom_sf"/>
</dbReference>
<reference evidence="1 2" key="1">
    <citation type="submission" date="2016-06" db="EMBL/GenBank/DDBJ databases">
        <title>Draft genome of Moraxella nonliquefaciens CCUG 60284.</title>
        <authorList>
            <person name="Salva-Serra F."/>
            <person name="Engstrom-Jakobsson H."/>
            <person name="Thorell K."/>
            <person name="Gonzales-Siles L."/>
            <person name="Karlsson R."/>
            <person name="Boulund F."/>
            <person name="Engstrand L."/>
            <person name="Kristiansson E."/>
            <person name="Moore E."/>
        </authorList>
    </citation>
    <scope>NUCLEOTIDE SEQUENCE [LARGE SCALE GENOMIC DNA]</scope>
    <source>
        <strain evidence="1 2">CCUG 60284</strain>
    </source>
</reference>
<comment type="caution">
    <text evidence="1">The sequence shown here is derived from an EMBL/GenBank/DDBJ whole genome shotgun (WGS) entry which is preliminary data.</text>
</comment>
<gene>
    <name evidence="1" type="ORF">A9Z60_03360</name>
</gene>